<dbReference type="SUPFAM" id="SSF50129">
    <property type="entry name" value="GroES-like"/>
    <property type="match status" value="1"/>
</dbReference>
<feature type="domain" description="Enoyl reductase (ER)" evidence="6">
    <location>
        <begin position="24"/>
        <end position="372"/>
    </location>
</feature>
<evidence type="ECO:0000256" key="4">
    <source>
        <dbReference type="ARBA" id="ARBA00022833"/>
    </source>
</evidence>
<dbReference type="InterPro" id="IPR013149">
    <property type="entry name" value="ADH-like_C"/>
</dbReference>
<keyword evidence="8" id="KW-1185">Reference proteome</keyword>
<dbReference type="SUPFAM" id="SSF51735">
    <property type="entry name" value="NAD(P)-binding Rossmann-fold domains"/>
    <property type="match status" value="1"/>
</dbReference>
<dbReference type="Pfam" id="PF08240">
    <property type="entry name" value="ADH_N"/>
    <property type="match status" value="1"/>
</dbReference>
<keyword evidence="3" id="KW-0479">Metal-binding</keyword>
<evidence type="ECO:0000256" key="3">
    <source>
        <dbReference type="ARBA" id="ARBA00022723"/>
    </source>
</evidence>
<organism evidence="7 8">
    <name type="scientific">Cyphellophora attinorum</name>
    <dbReference type="NCBI Taxonomy" id="1664694"/>
    <lineage>
        <taxon>Eukaryota</taxon>
        <taxon>Fungi</taxon>
        <taxon>Dikarya</taxon>
        <taxon>Ascomycota</taxon>
        <taxon>Pezizomycotina</taxon>
        <taxon>Eurotiomycetes</taxon>
        <taxon>Chaetothyriomycetidae</taxon>
        <taxon>Chaetothyriales</taxon>
        <taxon>Cyphellophoraceae</taxon>
        <taxon>Cyphellophora</taxon>
    </lineage>
</organism>
<dbReference type="GO" id="GO:0004022">
    <property type="term" value="F:alcohol dehydrogenase (NAD+) activity"/>
    <property type="evidence" value="ECO:0007669"/>
    <property type="project" value="TreeGrafter"/>
</dbReference>
<protein>
    <submittedName>
        <fullName evidence="7">NAD-dependent alcohol dehydrogenase</fullName>
    </submittedName>
</protein>
<evidence type="ECO:0000313" key="8">
    <source>
        <dbReference type="Proteomes" id="UP000038010"/>
    </source>
</evidence>
<comment type="cofactor">
    <cofactor evidence="1">
        <name>Zn(2+)</name>
        <dbReference type="ChEBI" id="CHEBI:29105"/>
    </cofactor>
</comment>
<accession>A0A0N0NJJ8</accession>
<comment type="similarity">
    <text evidence="2">Belongs to the zinc-containing alcohol dehydrogenase family.</text>
</comment>
<comment type="caution">
    <text evidence="7">The sequence shown here is derived from an EMBL/GenBank/DDBJ whole genome shotgun (WGS) entry which is preliminary data.</text>
</comment>
<evidence type="ECO:0000256" key="2">
    <source>
        <dbReference type="ARBA" id="ARBA00008072"/>
    </source>
</evidence>
<dbReference type="GeneID" id="28735666"/>
<evidence type="ECO:0000259" key="6">
    <source>
        <dbReference type="SMART" id="SM00829"/>
    </source>
</evidence>
<dbReference type="Proteomes" id="UP000038010">
    <property type="component" value="Unassembled WGS sequence"/>
</dbReference>
<dbReference type="RefSeq" id="XP_017997014.1">
    <property type="nucleotide sequence ID" value="XM_018143786.1"/>
</dbReference>
<dbReference type="Gene3D" id="3.90.180.10">
    <property type="entry name" value="Medium-chain alcohol dehydrogenases, catalytic domain"/>
    <property type="match status" value="1"/>
</dbReference>
<dbReference type="InterPro" id="IPR036291">
    <property type="entry name" value="NAD(P)-bd_dom_sf"/>
</dbReference>
<dbReference type="AlphaFoldDB" id="A0A0N0NJJ8"/>
<sequence length="379" mass="40227">MPSNNPPPTIPTSQQAYCVTEFGQPLQKLNIPVPNPQNTEILIRVTHAGVCHSDLHFQEGFYRLGATQKFYLKDRGATLPRAVGHEILGRVVAYGPDVSEADKAEQGGGSPLGSSRAVYPWCGCGACRRCEDGDDNLCLKQRTRGVFVDGGFAQYITVPHAKYLVPHDGVDPAVACTYGCSGLTVLSAIEKLGPLKPRDPVLLIGAGGLGLQAIGVLKALGHEHIVSADITDAKLQAASKEGASGVVNSSGGVEEAVKRATEVAGEPYYGVIDFVNTTPTAELAYACLNKGGRMVSVGILGGELQVKLSLLIFGSKTIEGNIVGNPRHMRDVMKLAVDGKLKPLPVTEVPWEEANEAMDRLSRGEVTGRLVLVHESDGR</sequence>
<dbReference type="InterPro" id="IPR020843">
    <property type="entry name" value="ER"/>
</dbReference>
<dbReference type="GO" id="GO:0046872">
    <property type="term" value="F:metal ion binding"/>
    <property type="evidence" value="ECO:0007669"/>
    <property type="project" value="UniProtKB-KW"/>
</dbReference>
<dbReference type="GO" id="GO:0005737">
    <property type="term" value="C:cytoplasm"/>
    <property type="evidence" value="ECO:0007669"/>
    <property type="project" value="TreeGrafter"/>
</dbReference>
<dbReference type="Gene3D" id="3.40.50.720">
    <property type="entry name" value="NAD(P)-binding Rossmann-like Domain"/>
    <property type="match status" value="1"/>
</dbReference>
<dbReference type="OrthoDB" id="1879366at2759"/>
<gene>
    <name evidence="7" type="ORF">AB675_3710</name>
</gene>
<dbReference type="PANTHER" id="PTHR42940:SF8">
    <property type="entry name" value="VACUOLAR PROTEIN SORTING-ASSOCIATED PROTEIN 11"/>
    <property type="match status" value="1"/>
</dbReference>
<dbReference type="InterPro" id="IPR011032">
    <property type="entry name" value="GroES-like_sf"/>
</dbReference>
<proteinExistence type="inferred from homology"/>
<name>A0A0N0NJJ8_9EURO</name>
<dbReference type="PANTHER" id="PTHR42940">
    <property type="entry name" value="ALCOHOL DEHYDROGENASE 1-RELATED"/>
    <property type="match status" value="1"/>
</dbReference>
<dbReference type="VEuPathDB" id="FungiDB:AB675_3710"/>
<keyword evidence="4" id="KW-0862">Zinc</keyword>
<dbReference type="STRING" id="1664694.A0A0N0NJJ8"/>
<keyword evidence="5" id="KW-0560">Oxidoreductase</keyword>
<dbReference type="Pfam" id="PF00107">
    <property type="entry name" value="ADH_zinc_N"/>
    <property type="match status" value="1"/>
</dbReference>
<evidence type="ECO:0000256" key="5">
    <source>
        <dbReference type="ARBA" id="ARBA00023002"/>
    </source>
</evidence>
<dbReference type="EMBL" id="LFJN01000026">
    <property type="protein sequence ID" value="KPI37051.1"/>
    <property type="molecule type" value="Genomic_DNA"/>
</dbReference>
<evidence type="ECO:0000313" key="7">
    <source>
        <dbReference type="EMBL" id="KPI37051.1"/>
    </source>
</evidence>
<dbReference type="InterPro" id="IPR013154">
    <property type="entry name" value="ADH-like_N"/>
</dbReference>
<dbReference type="SMART" id="SM00829">
    <property type="entry name" value="PKS_ER"/>
    <property type="match status" value="1"/>
</dbReference>
<evidence type="ECO:0000256" key="1">
    <source>
        <dbReference type="ARBA" id="ARBA00001947"/>
    </source>
</evidence>
<dbReference type="CDD" id="cd08240">
    <property type="entry name" value="6_hydroxyhexanoate_dh_like"/>
    <property type="match status" value="1"/>
</dbReference>
<reference evidence="7 8" key="1">
    <citation type="submission" date="2015-06" db="EMBL/GenBank/DDBJ databases">
        <title>Draft genome of the ant-associated black yeast Phialophora attae CBS 131958.</title>
        <authorList>
            <person name="Moreno L.F."/>
            <person name="Stielow B.J."/>
            <person name="de Hoog S."/>
            <person name="Vicente V.A."/>
            <person name="Weiss V.A."/>
            <person name="de Vries M."/>
            <person name="Cruz L.M."/>
            <person name="Souza E.M."/>
        </authorList>
    </citation>
    <scope>NUCLEOTIDE SEQUENCE [LARGE SCALE GENOMIC DNA]</scope>
    <source>
        <strain evidence="7 8">CBS 131958</strain>
    </source>
</reference>